<name>A0A8X7QAM8_BRACI</name>
<proteinExistence type="inferred from homology"/>
<dbReference type="GO" id="GO:0005794">
    <property type="term" value="C:Golgi apparatus"/>
    <property type="evidence" value="ECO:0007669"/>
    <property type="project" value="TreeGrafter"/>
</dbReference>
<comment type="caution">
    <text evidence="5">The sequence shown here is derived from an EMBL/GenBank/DDBJ whole genome shotgun (WGS) entry which is preliminary data.</text>
</comment>
<sequence>MFSVAEYLITTFVWEKSFPLAFDFWNKLLELPSSTRWPSERVHQACELFAQNNGYTRHLANLLIHLSWCLQELIQASDDDQASIYKKAVNAMYIASVFLKHLIENGKSDNLEELHLSLDESKPVPHGFVMDQNIQNFVMHSLLSFIGSTEVRYELLNFMIVTMSIQLLSGPSPGPRDANPFIDAAMSLEKSLVFLAVRRLLLNYIFRTPPNAKGYLYSDGDSQAFWKELVLQLVATFVLLPLNYLVNNSGDGSKHPLAECSLHVLLILTNYHKPVMSDESLTDKSDDSATSESVSKEHVFSSGNTFSKALANARDVECEIFYLFYL</sequence>
<evidence type="ECO:0000313" key="5">
    <source>
        <dbReference type="EMBL" id="KAG2265857.1"/>
    </source>
</evidence>
<keyword evidence="3" id="KW-0519">Myristate</keyword>
<reference evidence="5 6" key="1">
    <citation type="submission" date="2020-02" db="EMBL/GenBank/DDBJ databases">
        <authorList>
            <person name="Ma Q."/>
            <person name="Huang Y."/>
            <person name="Song X."/>
            <person name="Pei D."/>
        </authorList>
    </citation>
    <scope>NUCLEOTIDE SEQUENCE [LARGE SCALE GENOMIC DNA]</scope>
    <source>
        <strain evidence="5">Sxm20200214</strain>
        <tissue evidence="5">Leaf</tissue>
    </source>
</reference>
<evidence type="ECO:0000256" key="2">
    <source>
        <dbReference type="ARBA" id="ARBA00015736"/>
    </source>
</evidence>
<gene>
    <name evidence="5" type="ORF">Bca52824_072936</name>
</gene>
<comment type="similarity">
    <text evidence="1">Belongs to the dymeclin family.</text>
</comment>
<evidence type="ECO:0000313" key="6">
    <source>
        <dbReference type="Proteomes" id="UP000886595"/>
    </source>
</evidence>
<accession>A0A8X7QAM8</accession>
<organism evidence="5 6">
    <name type="scientific">Brassica carinata</name>
    <name type="common">Ethiopian mustard</name>
    <name type="synonym">Abyssinian cabbage</name>
    <dbReference type="NCBI Taxonomy" id="52824"/>
    <lineage>
        <taxon>Eukaryota</taxon>
        <taxon>Viridiplantae</taxon>
        <taxon>Streptophyta</taxon>
        <taxon>Embryophyta</taxon>
        <taxon>Tracheophyta</taxon>
        <taxon>Spermatophyta</taxon>
        <taxon>Magnoliopsida</taxon>
        <taxon>eudicotyledons</taxon>
        <taxon>Gunneridae</taxon>
        <taxon>Pentapetalae</taxon>
        <taxon>rosids</taxon>
        <taxon>malvids</taxon>
        <taxon>Brassicales</taxon>
        <taxon>Brassicaceae</taxon>
        <taxon>Brassiceae</taxon>
        <taxon>Brassica</taxon>
    </lineage>
</organism>
<keyword evidence="6" id="KW-1185">Reference proteome</keyword>
<dbReference type="OrthoDB" id="1712308at2759"/>
<dbReference type="GO" id="GO:0007030">
    <property type="term" value="P:Golgi organization"/>
    <property type="evidence" value="ECO:0007669"/>
    <property type="project" value="TreeGrafter"/>
</dbReference>
<evidence type="ECO:0000256" key="3">
    <source>
        <dbReference type="ARBA" id="ARBA00022707"/>
    </source>
</evidence>
<dbReference type="InterPro" id="IPR019142">
    <property type="entry name" value="Dymeclin"/>
</dbReference>
<keyword evidence="4" id="KW-0449">Lipoprotein</keyword>
<protein>
    <recommendedName>
        <fullName evidence="2">Dymeclin</fullName>
    </recommendedName>
</protein>
<dbReference type="Proteomes" id="UP000886595">
    <property type="component" value="Unassembled WGS sequence"/>
</dbReference>
<dbReference type="AlphaFoldDB" id="A0A8X7QAM8"/>
<evidence type="ECO:0000256" key="1">
    <source>
        <dbReference type="ARBA" id="ARBA00010603"/>
    </source>
</evidence>
<dbReference type="PANTHER" id="PTHR12895:SF9">
    <property type="entry name" value="DYMECLIN"/>
    <property type="match status" value="1"/>
</dbReference>
<dbReference type="EMBL" id="JAAMPC010000014">
    <property type="protein sequence ID" value="KAG2265857.1"/>
    <property type="molecule type" value="Genomic_DNA"/>
</dbReference>
<evidence type="ECO:0000256" key="4">
    <source>
        <dbReference type="ARBA" id="ARBA00023288"/>
    </source>
</evidence>
<dbReference type="Pfam" id="PF09742">
    <property type="entry name" value="Dymeclin"/>
    <property type="match status" value="1"/>
</dbReference>
<dbReference type="PANTHER" id="PTHR12895">
    <property type="entry name" value="DYMECLIN"/>
    <property type="match status" value="1"/>
</dbReference>